<accession>A0A6J4SVD5</accession>
<feature type="transmembrane region" description="Helical" evidence="2">
    <location>
        <begin position="533"/>
        <end position="550"/>
    </location>
</feature>
<feature type="transmembrane region" description="Helical" evidence="2">
    <location>
        <begin position="511"/>
        <end position="527"/>
    </location>
</feature>
<feature type="transmembrane region" description="Helical" evidence="2">
    <location>
        <begin position="486"/>
        <end position="504"/>
    </location>
</feature>
<evidence type="ECO:0000313" key="4">
    <source>
        <dbReference type="EMBL" id="CAA9506117.1"/>
    </source>
</evidence>
<proteinExistence type="predicted"/>
<feature type="region of interest" description="Disordered" evidence="1">
    <location>
        <begin position="27"/>
        <end position="48"/>
    </location>
</feature>
<feature type="transmembrane region" description="Helical" evidence="2">
    <location>
        <begin position="433"/>
        <end position="453"/>
    </location>
</feature>
<feature type="region of interest" description="Disordered" evidence="1">
    <location>
        <begin position="563"/>
        <end position="583"/>
    </location>
</feature>
<sequence>MKRPAAVAAAVTLLLLFTAAGAVAQDRGSVQAAPTTSATTSTATGTAKDPNAAVPVVELDRPQPGRRLTGRRVLEIAKRSDVAKRTLRDVRGAYPGAYTKGPGRWQVSYFSRDKPPEEVAQLYVDDASGRVTEAYTGYKVAWTMARGYPGAFGRQVNSPWVWIGLTVLFLAPFVRVRGVRLDLAVLAAFGISVAYFNDADIDTSVPLVYPLLGYLMGRALWIGLRRRDTPTGRGPLRLLVPASMLGLAVVFLLGFRVALNVTSSNVIDVGYAGVIGAEKLAAGEPLYGSFPADNEHGDTYGPVTYAAYVPFVEALGSTGRWDSDLPAAHGAAIAFDLLACLLLFLIGRRLRGPTLGVVLAYLWAAFPFSLYVLMSNSNDTLVAVFLLLAVYVAAGAKASGAAIALGGLTKFATLALAPLFAMHALQRTRTRGLVAFAVTFAAVAALAMAPILWQGESLGTVYDRTLGFQASRGSPFSVWGLYELPGLQQLWQGFSVLLALALALAPRRRDVVGLSACAAAVVIALQAGVTHWFYLYIVWFFPLLAVALFARYEEEGRDLPAALTAPGSATPSQETSSGSIAVA</sequence>
<reference evidence="4" key="1">
    <citation type="submission" date="2020-02" db="EMBL/GenBank/DDBJ databases">
        <authorList>
            <person name="Meier V. D."/>
        </authorList>
    </citation>
    <scope>NUCLEOTIDE SEQUENCE</scope>
    <source>
        <strain evidence="4">AVDCRST_MAG53</strain>
    </source>
</reference>
<keyword evidence="3" id="KW-0732">Signal</keyword>
<keyword evidence="2" id="KW-1133">Transmembrane helix</keyword>
<feature type="transmembrane region" description="Helical" evidence="2">
    <location>
        <begin position="236"/>
        <end position="259"/>
    </location>
</feature>
<evidence type="ECO:0000256" key="3">
    <source>
        <dbReference type="SAM" id="SignalP"/>
    </source>
</evidence>
<evidence type="ECO:0008006" key="5">
    <source>
        <dbReference type="Google" id="ProtNLM"/>
    </source>
</evidence>
<feature type="transmembrane region" description="Helical" evidence="2">
    <location>
        <begin position="159"/>
        <end position="176"/>
    </location>
</feature>
<protein>
    <recommendedName>
        <fullName evidence="5">DUF2029 domain-containing protein</fullName>
    </recommendedName>
</protein>
<feature type="signal peptide" evidence="3">
    <location>
        <begin position="1"/>
        <end position="24"/>
    </location>
</feature>
<dbReference type="EMBL" id="CADCVR010000075">
    <property type="protein sequence ID" value="CAA9506117.1"/>
    <property type="molecule type" value="Genomic_DNA"/>
</dbReference>
<dbReference type="AlphaFoldDB" id="A0A6J4SVD5"/>
<keyword evidence="2" id="KW-0472">Membrane</keyword>
<feature type="transmembrane region" description="Helical" evidence="2">
    <location>
        <begin position="327"/>
        <end position="347"/>
    </location>
</feature>
<feature type="chain" id="PRO_5026998739" description="DUF2029 domain-containing protein" evidence="3">
    <location>
        <begin position="25"/>
        <end position="583"/>
    </location>
</feature>
<evidence type="ECO:0000256" key="1">
    <source>
        <dbReference type="SAM" id="MobiDB-lite"/>
    </source>
</evidence>
<keyword evidence="2" id="KW-0812">Transmembrane</keyword>
<gene>
    <name evidence="4" type="ORF">AVDCRST_MAG53-2429</name>
</gene>
<feature type="transmembrane region" description="Helical" evidence="2">
    <location>
        <begin position="380"/>
        <end position="412"/>
    </location>
</feature>
<feature type="transmembrane region" description="Helical" evidence="2">
    <location>
        <begin position="207"/>
        <end position="224"/>
    </location>
</feature>
<organism evidence="4">
    <name type="scientific">uncultured Solirubrobacteraceae bacterium</name>
    <dbReference type="NCBI Taxonomy" id="1162706"/>
    <lineage>
        <taxon>Bacteria</taxon>
        <taxon>Bacillati</taxon>
        <taxon>Actinomycetota</taxon>
        <taxon>Thermoleophilia</taxon>
        <taxon>Solirubrobacterales</taxon>
        <taxon>Solirubrobacteraceae</taxon>
        <taxon>environmental samples</taxon>
    </lineage>
</organism>
<evidence type="ECO:0000256" key="2">
    <source>
        <dbReference type="SAM" id="Phobius"/>
    </source>
</evidence>
<feature type="compositionally biased region" description="Polar residues" evidence="1">
    <location>
        <begin position="567"/>
        <end position="583"/>
    </location>
</feature>
<feature type="compositionally biased region" description="Low complexity" evidence="1">
    <location>
        <begin position="32"/>
        <end position="47"/>
    </location>
</feature>
<feature type="transmembrane region" description="Helical" evidence="2">
    <location>
        <begin position="354"/>
        <end position="374"/>
    </location>
</feature>
<name>A0A6J4SVD5_9ACTN</name>